<dbReference type="InterPro" id="IPR032272">
    <property type="entry name" value="DUF4834"/>
</dbReference>
<dbReference type="AlphaFoldDB" id="A0A2R3Z7C7"/>
<gene>
    <name evidence="3" type="ORF">C7S20_13385</name>
</gene>
<dbReference type="Proteomes" id="UP000241507">
    <property type="component" value="Chromosome"/>
</dbReference>
<dbReference type="Pfam" id="PF16118">
    <property type="entry name" value="DUF4834"/>
    <property type="match status" value="1"/>
</dbReference>
<protein>
    <submittedName>
        <fullName evidence="3">DUF4834 domain-containing protein</fullName>
    </submittedName>
</protein>
<keyword evidence="2" id="KW-0472">Membrane</keyword>
<keyword evidence="2" id="KW-1133">Transmembrane helix</keyword>
<dbReference type="KEGG" id="grs:C7S20_13385"/>
<dbReference type="EMBL" id="CP028136">
    <property type="protein sequence ID" value="AVR46170.1"/>
    <property type="molecule type" value="Genomic_DNA"/>
</dbReference>
<feature type="region of interest" description="Disordered" evidence="1">
    <location>
        <begin position="57"/>
        <end position="93"/>
    </location>
</feature>
<evidence type="ECO:0000313" key="4">
    <source>
        <dbReference type="Proteomes" id="UP000241507"/>
    </source>
</evidence>
<feature type="transmembrane region" description="Helical" evidence="2">
    <location>
        <begin position="12"/>
        <end position="35"/>
    </location>
</feature>
<dbReference type="OrthoDB" id="1123055at2"/>
<name>A0A2R3Z7C7_9FLAO</name>
<keyword evidence="4" id="KW-1185">Reference proteome</keyword>
<proteinExistence type="predicted"/>
<feature type="compositionally biased region" description="Basic and acidic residues" evidence="1">
    <location>
        <begin position="59"/>
        <end position="85"/>
    </location>
</feature>
<accession>A0A2R3Z7C7</accession>
<keyword evidence="2" id="KW-0812">Transmembrane</keyword>
<dbReference type="RefSeq" id="WP_107012944.1">
    <property type="nucleotide sequence ID" value="NZ_CP028136.1"/>
</dbReference>
<evidence type="ECO:0000256" key="2">
    <source>
        <dbReference type="SAM" id="Phobius"/>
    </source>
</evidence>
<evidence type="ECO:0000256" key="1">
    <source>
        <dbReference type="SAM" id="MobiDB-lite"/>
    </source>
</evidence>
<sequence length="93" mass="11038">MLEASFTGVIRTILIILLVYFGLKILLRYFGPMILRYFMKKMGKKFEQQFNQFGGFQESQKEKEGKVSIDKKPRSNRNNDKKVGEYIDYEEID</sequence>
<reference evidence="4" key="1">
    <citation type="submission" date="2018-03" db="EMBL/GenBank/DDBJ databases">
        <title>Gramella fulva sp. nov., isolated from a dry surface of tidal flat.</title>
        <authorList>
            <person name="Hwang S.H."/>
            <person name="Hwang W.M."/>
            <person name="Kang K."/>
            <person name="Ahn T.-Y."/>
        </authorList>
    </citation>
    <scope>NUCLEOTIDE SEQUENCE [LARGE SCALE GENOMIC DNA]</scope>
    <source>
        <strain evidence="4">SH35</strain>
    </source>
</reference>
<evidence type="ECO:0000313" key="3">
    <source>
        <dbReference type="EMBL" id="AVR46170.1"/>
    </source>
</evidence>
<organism evidence="3 4">
    <name type="scientific">Christiangramia fulva</name>
    <dbReference type="NCBI Taxonomy" id="2126553"/>
    <lineage>
        <taxon>Bacteria</taxon>
        <taxon>Pseudomonadati</taxon>
        <taxon>Bacteroidota</taxon>
        <taxon>Flavobacteriia</taxon>
        <taxon>Flavobacteriales</taxon>
        <taxon>Flavobacteriaceae</taxon>
        <taxon>Christiangramia</taxon>
    </lineage>
</organism>